<dbReference type="SUPFAM" id="SSF69572">
    <property type="entry name" value="Activating enzymes of the ubiquitin-like proteins"/>
    <property type="match status" value="2"/>
</dbReference>
<dbReference type="Gene3D" id="3.10.290.60">
    <property type="entry name" value="Ubiquitin-activating enzyme E1, UFD domain"/>
    <property type="match status" value="1"/>
</dbReference>
<reference evidence="5" key="2">
    <citation type="submission" date="2025-09" db="UniProtKB">
        <authorList>
            <consortium name="Ensembl"/>
        </authorList>
    </citation>
    <scope>IDENTIFICATION</scope>
</reference>
<dbReference type="Gene3D" id="3.40.50.12550">
    <property type="entry name" value="Ubiquitin-activating enzyme E1, inactive adenylation domain, subdomain 2"/>
    <property type="match status" value="1"/>
</dbReference>
<dbReference type="Gene3D" id="2.40.30.180">
    <property type="entry name" value="Ubiquitin-activating enzyme E1, FCCH domain"/>
    <property type="match status" value="1"/>
</dbReference>
<dbReference type="Gene3D" id="3.50.50.80">
    <property type="entry name" value="Ubiquitin-activating enzyme E1, inactive adenylation domain, subdomain 1"/>
    <property type="match status" value="1"/>
</dbReference>
<dbReference type="CDD" id="cd01491">
    <property type="entry name" value="Ube1_repeat1"/>
    <property type="match status" value="1"/>
</dbReference>
<dbReference type="Proteomes" id="UP000694557">
    <property type="component" value="Unassembled WGS sequence"/>
</dbReference>
<dbReference type="GO" id="GO:0019948">
    <property type="term" value="F:SUMO activating enzyme activity"/>
    <property type="evidence" value="ECO:0007669"/>
    <property type="project" value="TreeGrafter"/>
</dbReference>
<feature type="domain" description="Ubiquitin-activating enzyme E1 C-terminal" evidence="4">
    <location>
        <begin position="697"/>
        <end position="808"/>
    </location>
</feature>
<dbReference type="FunFam" id="3.10.290.60:FF:000003">
    <property type="entry name" value="Ubiquitin-like modifier activating enzyme 6"/>
    <property type="match status" value="1"/>
</dbReference>
<dbReference type="InterPro" id="IPR042302">
    <property type="entry name" value="E1_FCCH_sf"/>
</dbReference>
<comment type="similarity">
    <text evidence="2">Belongs to the ubiquitin-activating E1 family.</text>
</comment>
<dbReference type="Gene3D" id="3.40.50.720">
    <property type="entry name" value="NAD(P)-binding Rossmann-like Domain"/>
    <property type="match status" value="1"/>
</dbReference>
<dbReference type="GO" id="GO:0016925">
    <property type="term" value="P:protein sumoylation"/>
    <property type="evidence" value="ECO:0007669"/>
    <property type="project" value="TreeGrafter"/>
</dbReference>
<dbReference type="PANTHER" id="PTHR10953:SF186">
    <property type="entry name" value="UBIQUITIN-LIKE MODIFIER-ACTIVATING ENZYME 6"/>
    <property type="match status" value="1"/>
</dbReference>
<keyword evidence="6" id="KW-1185">Reference proteome</keyword>
<dbReference type="Pfam" id="PF10585">
    <property type="entry name" value="UBA_E1_SCCH"/>
    <property type="match status" value="2"/>
</dbReference>
<dbReference type="InterPro" id="IPR018965">
    <property type="entry name" value="Ub-activating_enz_E1_C"/>
</dbReference>
<keyword evidence="3" id="KW-0436">Ligase</keyword>
<gene>
    <name evidence="5" type="primary">UBA6</name>
</gene>
<dbReference type="GO" id="GO:0005737">
    <property type="term" value="C:cytoplasm"/>
    <property type="evidence" value="ECO:0007669"/>
    <property type="project" value="TreeGrafter"/>
</dbReference>
<evidence type="ECO:0000313" key="6">
    <source>
        <dbReference type="Proteomes" id="UP000694557"/>
    </source>
</evidence>
<evidence type="ECO:0000256" key="1">
    <source>
        <dbReference type="ARBA" id="ARBA00004906"/>
    </source>
</evidence>
<dbReference type="InterPro" id="IPR032418">
    <property type="entry name" value="E1_FCCH"/>
</dbReference>
<organism evidence="5 6">
    <name type="scientific">Oncorhynchus kisutch</name>
    <name type="common">Coho salmon</name>
    <name type="synonym">Salmo kisutch</name>
    <dbReference type="NCBI Taxonomy" id="8019"/>
    <lineage>
        <taxon>Eukaryota</taxon>
        <taxon>Metazoa</taxon>
        <taxon>Chordata</taxon>
        <taxon>Craniata</taxon>
        <taxon>Vertebrata</taxon>
        <taxon>Euteleostomi</taxon>
        <taxon>Actinopterygii</taxon>
        <taxon>Neopterygii</taxon>
        <taxon>Teleostei</taxon>
        <taxon>Protacanthopterygii</taxon>
        <taxon>Salmoniformes</taxon>
        <taxon>Salmonidae</taxon>
        <taxon>Salmoninae</taxon>
        <taxon>Oncorhynchus</taxon>
    </lineage>
</organism>
<dbReference type="InterPro" id="IPR038252">
    <property type="entry name" value="UBA_E1_C_sf"/>
</dbReference>
<dbReference type="InterPro" id="IPR042449">
    <property type="entry name" value="Ub-E1_IAD_1"/>
</dbReference>
<dbReference type="PRINTS" id="PR01849">
    <property type="entry name" value="UBIQUITINACT"/>
</dbReference>
<accession>A0A8C7LJ47</accession>
<dbReference type="GeneTree" id="ENSGT00940000158826"/>
<dbReference type="GO" id="GO:0031510">
    <property type="term" value="C:SUMO activating enzyme complex"/>
    <property type="evidence" value="ECO:0007669"/>
    <property type="project" value="TreeGrafter"/>
</dbReference>
<evidence type="ECO:0000256" key="2">
    <source>
        <dbReference type="ARBA" id="ARBA00005673"/>
    </source>
</evidence>
<comment type="pathway">
    <text evidence="1">Protein modification; protein ubiquitination.</text>
</comment>
<dbReference type="InterPro" id="IPR000011">
    <property type="entry name" value="UBQ/SUMO-activ_enz_E1-like"/>
</dbReference>
<dbReference type="Ensembl" id="ENSOKIT00005124129.1">
    <property type="protein sequence ID" value="ENSOKIP00005116063.1"/>
    <property type="gene ID" value="ENSOKIG00005050068.1"/>
</dbReference>
<dbReference type="PANTHER" id="PTHR10953">
    <property type="entry name" value="UBIQUITIN-ACTIVATING ENZYME E1"/>
    <property type="match status" value="1"/>
</dbReference>
<dbReference type="Gene3D" id="1.10.10.2660">
    <property type="entry name" value="Ubiquitin-activating enzyme E1, SCCH domain"/>
    <property type="match status" value="2"/>
</dbReference>
<name>A0A8C7LJ47_ONCKI</name>
<sequence>MQQMAQSSVFLSGMGGLGVEIAKNIVLAGVKVLTLHDTKQCETWDLGSNFFLRQDDVLTQRNRAVAVHPRVAELNPYVHVDTSSSSLDLSTDLCFLKRYQCVILTEARLSLQKKINDFCHFHQPPIRFIGCDAYGICVRVFCDFGDQFEVSDPTGEEAKEMFIQNITQGNPGVVTCMDSRTHGLQTGQSVLFREVNGMDTLNGTARQVTVLSPYSFAVGDTSCLRPYAHGGFFLLVKTPRTYSFAPLQIHAAMLALDAFQEQHNRLPNIGELVRCLSRTAQGSLPPLAAAVGGIASQEVLKALTGKFAPLQQWVGQPTEVRRSDWLFGGDRYDGLRACIGETMCLELHKLRVFMVGCGAIGCEMLKNFALLGVGLAKSSGEVCVTDPDLIEKSNLNRQFLFRSQHIQKPKSTTAAVATLEINPEMQVDAHLNKVCPARRYVDSRSVSNQKALLDSGTMGTKGHTEIIVPNLTESYNSHRDPPEEEIPFCTLKSFPAVIEHTIQWARDKFESAFAHKPTIYNMFWQTHSSAEAVLQRMQQRETLEGAFQVVKLLSRRPSQWEHCIILARLKFDKYFKRKALQLLHSFPLDTRLKDGSLFWQSPKRPPSPIEFDLKDTLLRMSPRLFEKDDDLNGHMDFVASASSLRARMYSIEVADRLKTKRIAGKIIPAIATATAAVAGLVSLELVKVVGGYGFESFNNCFFNLAIPVMVLTETSSFSIWDRWTVWGHQHFSLSDFISAVLVHYGIEPTMVVHGVKMLYVPVMPGHNKRLKLTMQKLIKPSVDRRYVDLTVSFAPESDGDEDLPGPPVRYYFSPDGEAHTA</sequence>
<proteinExistence type="inferred from homology"/>
<dbReference type="FunFam" id="2.40.30.180:FF:000002">
    <property type="entry name" value="Ubiquitin-activating enzyme E1 2"/>
    <property type="match status" value="1"/>
</dbReference>
<evidence type="ECO:0000313" key="5">
    <source>
        <dbReference type="Ensembl" id="ENSOKIP00005116063.1"/>
    </source>
</evidence>
<dbReference type="Pfam" id="PF09358">
    <property type="entry name" value="E1_UFD"/>
    <property type="match status" value="1"/>
</dbReference>
<dbReference type="InterPro" id="IPR042063">
    <property type="entry name" value="Ubi_acti_E1_SCCH"/>
</dbReference>
<dbReference type="Pfam" id="PF00899">
    <property type="entry name" value="ThiF"/>
    <property type="match status" value="2"/>
</dbReference>
<reference evidence="5" key="1">
    <citation type="submission" date="2025-08" db="UniProtKB">
        <authorList>
            <consortium name="Ensembl"/>
        </authorList>
    </citation>
    <scope>IDENTIFICATION</scope>
</reference>
<dbReference type="AlphaFoldDB" id="A0A8C7LJ47"/>
<dbReference type="UniPathway" id="UPA00143"/>
<dbReference type="InterPro" id="IPR045886">
    <property type="entry name" value="ThiF/MoeB/HesA"/>
</dbReference>
<dbReference type="GO" id="GO:0016567">
    <property type="term" value="P:protein ubiquitination"/>
    <property type="evidence" value="ECO:0007669"/>
    <property type="project" value="UniProtKB-UniPathway"/>
</dbReference>
<dbReference type="Pfam" id="PF16190">
    <property type="entry name" value="E1_FCCH"/>
    <property type="match status" value="1"/>
</dbReference>
<dbReference type="InterPro" id="IPR000594">
    <property type="entry name" value="ThiF_NAD_FAD-bd"/>
</dbReference>
<dbReference type="InterPro" id="IPR019572">
    <property type="entry name" value="UBA_E1_SCCH"/>
</dbReference>
<dbReference type="InterPro" id="IPR035985">
    <property type="entry name" value="Ubiquitin-activating_enz"/>
</dbReference>
<evidence type="ECO:0000259" key="4">
    <source>
        <dbReference type="SMART" id="SM00985"/>
    </source>
</evidence>
<evidence type="ECO:0000256" key="3">
    <source>
        <dbReference type="ARBA" id="ARBA00022598"/>
    </source>
</evidence>
<dbReference type="SMART" id="SM00985">
    <property type="entry name" value="UBA_e1_C"/>
    <property type="match status" value="1"/>
</dbReference>
<protein>
    <submittedName>
        <fullName evidence="5">Ubiquitin like modifier activating enzyme 6</fullName>
    </submittedName>
</protein>